<comment type="similarity">
    <text evidence="1 4">Belongs to the UDP-glycosyltransferase family.</text>
</comment>
<proteinExistence type="inferred from homology"/>
<dbReference type="PROSITE" id="PS00375">
    <property type="entry name" value="UDPGT"/>
    <property type="match status" value="1"/>
</dbReference>
<keyword evidence="2 4" id="KW-0328">Glycosyltransferase</keyword>
<evidence type="ECO:0000313" key="8">
    <source>
        <dbReference type="Proteomes" id="UP000886520"/>
    </source>
</evidence>
<evidence type="ECO:0000256" key="4">
    <source>
        <dbReference type="RuleBase" id="RU003718"/>
    </source>
</evidence>
<dbReference type="AlphaFoldDB" id="A0A9D4URX6"/>
<evidence type="ECO:0000256" key="6">
    <source>
        <dbReference type="SAM" id="MobiDB-lite"/>
    </source>
</evidence>
<dbReference type="InterPro" id="IPR035595">
    <property type="entry name" value="UDP_glycos_trans_CS"/>
</dbReference>
<accession>A0A9D4URX6</accession>
<dbReference type="Gene3D" id="3.40.50.2000">
    <property type="entry name" value="Glycogen Phosphorylase B"/>
    <property type="match status" value="2"/>
</dbReference>
<evidence type="ECO:0000256" key="2">
    <source>
        <dbReference type="ARBA" id="ARBA00022676"/>
    </source>
</evidence>
<dbReference type="OrthoDB" id="5835829at2759"/>
<dbReference type="Pfam" id="PF00201">
    <property type="entry name" value="UDPGT"/>
    <property type="match status" value="1"/>
</dbReference>
<dbReference type="PANTHER" id="PTHR11926">
    <property type="entry name" value="GLUCOSYL/GLUCURONOSYL TRANSFERASES"/>
    <property type="match status" value="1"/>
</dbReference>
<dbReference type="CDD" id="cd03784">
    <property type="entry name" value="GT1_Gtf-like"/>
    <property type="match status" value="1"/>
</dbReference>
<evidence type="ECO:0000256" key="5">
    <source>
        <dbReference type="RuleBase" id="RU362057"/>
    </source>
</evidence>
<dbReference type="SUPFAM" id="SSF53756">
    <property type="entry name" value="UDP-Glycosyltransferase/glycogen phosphorylase"/>
    <property type="match status" value="1"/>
</dbReference>
<protein>
    <recommendedName>
        <fullName evidence="5">Glycosyltransferase</fullName>
        <ecNumber evidence="5">2.4.1.-</ecNumber>
    </recommendedName>
</protein>
<feature type="compositionally biased region" description="Low complexity" evidence="6">
    <location>
        <begin position="101"/>
        <end position="116"/>
    </location>
</feature>
<dbReference type="GO" id="GO:0080043">
    <property type="term" value="F:quercetin 3-O-glucosyltransferase activity"/>
    <property type="evidence" value="ECO:0007669"/>
    <property type="project" value="TreeGrafter"/>
</dbReference>
<dbReference type="Proteomes" id="UP000886520">
    <property type="component" value="Chromosome 12"/>
</dbReference>
<organism evidence="7 8">
    <name type="scientific">Adiantum capillus-veneris</name>
    <name type="common">Maidenhair fern</name>
    <dbReference type="NCBI Taxonomy" id="13818"/>
    <lineage>
        <taxon>Eukaryota</taxon>
        <taxon>Viridiplantae</taxon>
        <taxon>Streptophyta</taxon>
        <taxon>Embryophyta</taxon>
        <taxon>Tracheophyta</taxon>
        <taxon>Polypodiopsida</taxon>
        <taxon>Polypodiidae</taxon>
        <taxon>Polypodiales</taxon>
        <taxon>Pteridineae</taxon>
        <taxon>Pteridaceae</taxon>
        <taxon>Vittarioideae</taxon>
        <taxon>Adiantum</taxon>
    </lineage>
</organism>
<dbReference type="EMBL" id="JABFUD020000012">
    <property type="protein sequence ID" value="KAI5072417.1"/>
    <property type="molecule type" value="Genomic_DNA"/>
</dbReference>
<comment type="caution">
    <text evidence="7">The sequence shown here is derived from an EMBL/GenBank/DDBJ whole genome shotgun (WGS) entry which is preliminary data.</text>
</comment>
<dbReference type="FunFam" id="3.40.50.2000:FF:000078">
    <property type="entry name" value="Glycosyltransferase"/>
    <property type="match status" value="1"/>
</dbReference>
<dbReference type="PANTHER" id="PTHR11926:SF774">
    <property type="entry name" value="UDP-GLYCOSYLTRANSFERASE 85A1-RELATED"/>
    <property type="match status" value="1"/>
</dbReference>
<evidence type="ECO:0000256" key="1">
    <source>
        <dbReference type="ARBA" id="ARBA00009995"/>
    </source>
</evidence>
<feature type="region of interest" description="Disordered" evidence="6">
    <location>
        <begin position="96"/>
        <end position="121"/>
    </location>
</feature>
<dbReference type="GO" id="GO:0080044">
    <property type="term" value="F:quercetin 7-O-glucosyltransferase activity"/>
    <property type="evidence" value="ECO:0007669"/>
    <property type="project" value="TreeGrafter"/>
</dbReference>
<evidence type="ECO:0000256" key="3">
    <source>
        <dbReference type="ARBA" id="ARBA00022679"/>
    </source>
</evidence>
<evidence type="ECO:0000313" key="7">
    <source>
        <dbReference type="EMBL" id="KAI5072417.1"/>
    </source>
</evidence>
<name>A0A9D4URX6_ADICA</name>
<reference evidence="7" key="1">
    <citation type="submission" date="2021-01" db="EMBL/GenBank/DDBJ databases">
        <title>Adiantum capillus-veneris genome.</title>
        <authorList>
            <person name="Fang Y."/>
            <person name="Liao Q."/>
        </authorList>
    </citation>
    <scope>NUCLEOTIDE SEQUENCE</scope>
    <source>
        <strain evidence="7">H3</strain>
        <tissue evidence="7">Leaf</tissue>
    </source>
</reference>
<dbReference type="EC" id="2.4.1.-" evidence="5"/>
<sequence length="551" mass="60874">MEEARLAAGHVRTPPENVAEGVCPPLWQGTQPSFFFSLSEYKLATEVGRGDTACGRCARTTARAKRLRASAQRMAMAERRQHVVLLEFGDQGGDISEALNSNNPASSSPSSISTSVPTPPIAQQRIRPYPATATAATTPHSLVRRVRLPIRGIDLSNGFRLPLLELFRTFLSIALDLEKLILSLSRHGPPVTCLLSDFNITFPTQDVADKLGIPRIVLYPCCASRLLFTHYLTQGELVSLEKVKEASTAAGIEMQKIFCELTGLPTLRNGDIPHFKHVTDETVSFWTNSTKSWQVCDTRAHAVVVNSFEDLEASTFATLSKCCNVPIYDVGFWVESLNEESATSLWEEDKGCLAWLDQQPISSVLYISFGSTAILSKTQYEEFLNGLLASQQHFLWVLRAGLVDDIDYSSSVAQIVSESDGKGLVINWAPQQQVLSHPSVGGFLTHCGWNSTSESIANGVPMLCWPYYADQPLNARCIVDEWKVGLWVKCSKEDTGLIERGDIEKVIRALMEGPEGKHVRENATKLKERCCQCSLENGSSYRKLKALMKSL</sequence>
<keyword evidence="3 4" id="KW-0808">Transferase</keyword>
<dbReference type="InterPro" id="IPR002213">
    <property type="entry name" value="UDP_glucos_trans"/>
</dbReference>
<gene>
    <name evidence="7" type="ORF">GOP47_0012523</name>
</gene>
<keyword evidence="8" id="KW-1185">Reference proteome</keyword>